<dbReference type="PANTHER" id="PTHR33324">
    <property type="entry name" value="EXPRESSED PROTEIN"/>
    <property type="match status" value="1"/>
</dbReference>
<dbReference type="AlphaFoldDB" id="A0A8S9V8E5"/>
<dbReference type="EMBL" id="JAACNO010000412">
    <property type="protein sequence ID" value="KAF4147672.1"/>
    <property type="molecule type" value="Genomic_DNA"/>
</dbReference>
<name>A0A8S9V8E5_PHYIN</name>
<accession>A0A8S9V8E5</accession>
<evidence type="ECO:0000313" key="3">
    <source>
        <dbReference type="Proteomes" id="UP000704712"/>
    </source>
</evidence>
<dbReference type="PANTHER" id="PTHR33324:SF2">
    <property type="entry name" value="MYB_SANT-LIKE DNA-BINDING DOMAIN-CONTAINING PROTEIN"/>
    <property type="match status" value="1"/>
</dbReference>
<evidence type="ECO:0000256" key="1">
    <source>
        <dbReference type="SAM" id="MobiDB-lite"/>
    </source>
</evidence>
<evidence type="ECO:0000313" key="2">
    <source>
        <dbReference type="EMBL" id="KAF4147672.1"/>
    </source>
</evidence>
<sequence length="240" mass="26132">MLASFSSVDQFKKVVCGKRCYNAILKAVRLETAALPLKRRFPWPNDGPDPSVSSLSVLIKWMTDGNNYHRYHGGEGQSGETKQTLAGEVVEAISASGVKTARAPKDVMNKISGLETSFREASDWRSNTGQGVENEADLRAAILHKCSSFYELHPIMDDSPSTHPLLLNTDQGFSYSDHGSESSSDGDNDIQNSKDVRQLTQGATERNSRPPGEIATFGITVPPAPIGEERARSGGPYYRA</sequence>
<organism evidence="2 3">
    <name type="scientific">Phytophthora infestans</name>
    <name type="common">Potato late blight agent</name>
    <name type="synonym">Botrytis infestans</name>
    <dbReference type="NCBI Taxonomy" id="4787"/>
    <lineage>
        <taxon>Eukaryota</taxon>
        <taxon>Sar</taxon>
        <taxon>Stramenopiles</taxon>
        <taxon>Oomycota</taxon>
        <taxon>Peronosporomycetes</taxon>
        <taxon>Peronosporales</taxon>
        <taxon>Peronosporaceae</taxon>
        <taxon>Phytophthora</taxon>
    </lineage>
</organism>
<gene>
    <name evidence="2" type="ORF">GN958_ATG03027</name>
</gene>
<dbReference type="Proteomes" id="UP000704712">
    <property type="component" value="Unassembled WGS sequence"/>
</dbReference>
<proteinExistence type="predicted"/>
<feature type="region of interest" description="Disordered" evidence="1">
    <location>
        <begin position="163"/>
        <end position="240"/>
    </location>
</feature>
<reference evidence="2" key="1">
    <citation type="submission" date="2020-03" db="EMBL/GenBank/DDBJ databases">
        <title>Hybrid Assembly of Korean Phytophthora infestans isolates.</title>
        <authorList>
            <person name="Prokchorchik M."/>
            <person name="Lee Y."/>
            <person name="Seo J."/>
            <person name="Cho J.-H."/>
            <person name="Park Y.-E."/>
            <person name="Jang D.-C."/>
            <person name="Im J.-S."/>
            <person name="Choi J.-G."/>
            <person name="Park H.-J."/>
            <person name="Lee G.-B."/>
            <person name="Lee Y.-G."/>
            <person name="Hong S.-Y."/>
            <person name="Cho K."/>
            <person name="Sohn K.H."/>
        </authorList>
    </citation>
    <scope>NUCLEOTIDE SEQUENCE</scope>
    <source>
        <strain evidence="2">KR_2_A2</strain>
    </source>
</reference>
<comment type="caution">
    <text evidence="2">The sequence shown here is derived from an EMBL/GenBank/DDBJ whole genome shotgun (WGS) entry which is preliminary data.</text>
</comment>
<feature type="compositionally biased region" description="Low complexity" evidence="1">
    <location>
        <begin position="172"/>
        <end position="185"/>
    </location>
</feature>
<protein>
    <submittedName>
        <fullName evidence="2">Uncharacterized protein</fullName>
    </submittedName>
</protein>